<name>A0A1M7LV90_XYLRU</name>
<dbReference type="AlphaFoldDB" id="A0A1M7LV90"/>
<keyword evidence="1" id="KW-0732">Signal</keyword>
<dbReference type="Proteomes" id="UP000184280">
    <property type="component" value="Unassembled WGS sequence"/>
</dbReference>
<gene>
    <name evidence="2" type="ORF">SAMN04488494_2701</name>
</gene>
<accession>A0A1M7LV90</accession>
<dbReference type="OrthoDB" id="1083267at2"/>
<evidence type="ECO:0000313" key="2">
    <source>
        <dbReference type="EMBL" id="SHM81668.1"/>
    </source>
</evidence>
<proteinExistence type="predicted"/>
<sequence length="373" mass="41642">MKRTVLITLVSILTTVQATAQSVANGYYRIQDNASSRYITIQDDQVGEIDYSSTNVDLSNIVTWRGYDYVKSNPGSVIYVEQHGTEYDLKTQGTSIYQITGNRKYLGLRAQSNGTYIMHITYNGTEYRLFDSTTDDDEGYVTYKKTGDGYQYWKFVPIDTENNYIGLQPIVQVGDSYYGTLYASYPFKVVSEGVKVYVVDGVKEGVFQMQEITDEVKPAATPLLFMCSSNDPANNKIMPVTDATTPADNNQMGGTYFARTSGHKVNVRYDESTMRVLGKNDAGELVFKKATKADLVSSHYIPANTCWLNIPSGLSGEFKYVSRDDYTGIRDIKADNKAKSADDAIYTLTGTRANSKNLRPGIYIQNGKKKVIK</sequence>
<evidence type="ECO:0008006" key="4">
    <source>
        <dbReference type="Google" id="ProtNLM"/>
    </source>
</evidence>
<feature type="signal peptide" evidence="1">
    <location>
        <begin position="1"/>
        <end position="20"/>
    </location>
</feature>
<organism evidence="2 3">
    <name type="scientific">Xylanibacter ruminicola</name>
    <name type="common">Prevotella ruminicola</name>
    <dbReference type="NCBI Taxonomy" id="839"/>
    <lineage>
        <taxon>Bacteria</taxon>
        <taxon>Pseudomonadati</taxon>
        <taxon>Bacteroidota</taxon>
        <taxon>Bacteroidia</taxon>
        <taxon>Bacteroidales</taxon>
        <taxon>Prevotellaceae</taxon>
        <taxon>Xylanibacter</taxon>
    </lineage>
</organism>
<protein>
    <recommendedName>
        <fullName evidence="4">Ricin B lectin domain-containing protein</fullName>
    </recommendedName>
</protein>
<dbReference type="RefSeq" id="WP_073046744.1">
    <property type="nucleotide sequence ID" value="NZ_FOLF01000005.1"/>
</dbReference>
<reference evidence="2 3" key="1">
    <citation type="submission" date="2016-11" db="EMBL/GenBank/DDBJ databases">
        <authorList>
            <person name="Jaros S."/>
            <person name="Januszkiewicz K."/>
            <person name="Wedrychowicz H."/>
        </authorList>
    </citation>
    <scope>NUCLEOTIDE SEQUENCE [LARGE SCALE GENOMIC DNA]</scope>
    <source>
        <strain evidence="2 3">BPI-34</strain>
    </source>
</reference>
<evidence type="ECO:0000256" key="1">
    <source>
        <dbReference type="SAM" id="SignalP"/>
    </source>
</evidence>
<dbReference type="EMBL" id="FRCJ01000006">
    <property type="protein sequence ID" value="SHM81668.1"/>
    <property type="molecule type" value="Genomic_DNA"/>
</dbReference>
<evidence type="ECO:0000313" key="3">
    <source>
        <dbReference type="Proteomes" id="UP000184280"/>
    </source>
</evidence>
<feature type="chain" id="PRO_5009928020" description="Ricin B lectin domain-containing protein" evidence="1">
    <location>
        <begin position="21"/>
        <end position="373"/>
    </location>
</feature>